<dbReference type="EMBL" id="CP051143">
    <property type="protein sequence ID" value="QIX02180.1"/>
    <property type="molecule type" value="Genomic_DNA"/>
</dbReference>
<dbReference type="PANTHER" id="PTHR34818:SF1">
    <property type="entry name" value="PROTEIN BLI-3"/>
    <property type="match status" value="1"/>
</dbReference>
<feature type="region of interest" description="Disordered" evidence="1">
    <location>
        <begin position="1"/>
        <end position="22"/>
    </location>
</feature>
<dbReference type="Gene3D" id="2.30.110.10">
    <property type="entry name" value="Electron Transport, Fmn-binding Protein, Chain A"/>
    <property type="match status" value="1"/>
</dbReference>
<evidence type="ECO:0000259" key="2">
    <source>
        <dbReference type="Pfam" id="PF16242"/>
    </source>
</evidence>
<dbReference type="Pfam" id="PF16242">
    <property type="entry name" value="Pyrid_ox_like"/>
    <property type="match status" value="1"/>
</dbReference>
<evidence type="ECO:0000256" key="1">
    <source>
        <dbReference type="SAM" id="MobiDB-lite"/>
    </source>
</evidence>
<dbReference type="PANTHER" id="PTHR34818">
    <property type="entry name" value="PROTEIN BLI-3"/>
    <property type="match status" value="1"/>
</dbReference>
<dbReference type="SUPFAM" id="SSF50475">
    <property type="entry name" value="FMN-binding split barrel"/>
    <property type="match status" value="1"/>
</dbReference>
<protein>
    <recommendedName>
        <fullName evidence="2">General stress protein FMN-binding split barrel domain-containing protein</fullName>
    </recommendedName>
</protein>
<sequence length="211" mass="23126">MVQSLKKSEIKKEQDPSVAKQWDNDVPLEDKYNDFAAIADKIGICMFGSFRPGTGPVGRSMAVAKRSGPDFLFLANAHSQKFDDISENPMVALSFQNTSNQDWISLTGQVVKTTNDDPRIGELFNKSVSAWFGDLGDGVHTGKADDPRVTLIEVQAKYISYWKHTTTGSIGFVAEVVTASATGGVAQTGKLRQFESEEIQQLRSKHSSFTS</sequence>
<evidence type="ECO:0000313" key="4">
    <source>
        <dbReference type="Proteomes" id="UP000503462"/>
    </source>
</evidence>
<gene>
    <name evidence="3" type="ORF">AMS68_007697</name>
</gene>
<accession>A0A6H0Y6F0</accession>
<evidence type="ECO:0000313" key="3">
    <source>
        <dbReference type="EMBL" id="QIX02180.1"/>
    </source>
</evidence>
<dbReference type="InterPro" id="IPR038725">
    <property type="entry name" value="YdaG_split_barrel_FMN-bd"/>
</dbReference>
<keyword evidence="4" id="KW-1185">Reference proteome</keyword>
<dbReference type="InterPro" id="IPR052917">
    <property type="entry name" value="Stress-Dev_Protein"/>
</dbReference>
<proteinExistence type="predicted"/>
<dbReference type="AlphaFoldDB" id="A0A6H0Y6F0"/>
<dbReference type="Proteomes" id="UP000503462">
    <property type="component" value="Chromosome 5"/>
</dbReference>
<reference evidence="3 4" key="1">
    <citation type="journal article" date="2016" name="Sci. Rep.">
        <title>Peltaster fructicola genome reveals evolution from an invasive phytopathogen to an ectophytic parasite.</title>
        <authorList>
            <person name="Xu C."/>
            <person name="Chen H."/>
            <person name="Gleason M.L."/>
            <person name="Xu J.R."/>
            <person name="Liu H."/>
            <person name="Zhang R."/>
            <person name="Sun G."/>
        </authorList>
    </citation>
    <scope>NUCLEOTIDE SEQUENCE [LARGE SCALE GENOMIC DNA]</scope>
    <source>
        <strain evidence="3 4">LNHT1506</strain>
    </source>
</reference>
<name>A0A6H0Y6F0_9PEZI</name>
<dbReference type="InterPro" id="IPR012349">
    <property type="entry name" value="Split_barrel_FMN-bd"/>
</dbReference>
<feature type="domain" description="General stress protein FMN-binding split barrel" evidence="2">
    <location>
        <begin position="33"/>
        <end position="183"/>
    </location>
</feature>
<dbReference type="OrthoDB" id="434253at2759"/>
<organism evidence="3 4">
    <name type="scientific">Peltaster fructicola</name>
    <dbReference type="NCBI Taxonomy" id="286661"/>
    <lineage>
        <taxon>Eukaryota</taxon>
        <taxon>Fungi</taxon>
        <taxon>Dikarya</taxon>
        <taxon>Ascomycota</taxon>
        <taxon>Pezizomycotina</taxon>
        <taxon>Dothideomycetes</taxon>
        <taxon>Dothideomycetes incertae sedis</taxon>
        <taxon>Peltaster</taxon>
    </lineage>
</organism>
<feature type="compositionally biased region" description="Basic and acidic residues" evidence="1">
    <location>
        <begin position="1"/>
        <end position="15"/>
    </location>
</feature>